<sequence length="582" mass="64878">MTSVPSLLVAAIDFGTTYSGWAFSFKHEYATDPTKIGARQWYGGQLVSMKAPTTVLIKPDGRTFDSFGYEAESKYSELASEDNNEYKRWYYFRRFKMMLHGKMGLNRNVDIEDETQKSLPAKTVFSLVIRYLKEDMLKNSKDKLSSGHLTEDEITWVLTVPAIWTDAAKQFMREAAIEAGIKNENLKIALEPETASIFCRLLPVEKMVQGGGMTSFKAGSVYMVLDAGGGTIDITVHEVLSDGKLKELQKASGGAWGGTQVDEAYKQFLISLVGNPVFQRFQLESKEDYLDIFRDFEIKKRDIAPDNENKVTVRLPSSLKEIFEDESGEDLHTAIKQTRYANEVSLTGDKLRINASTMKSLFSNVVQSTVSHVKELMKERAVSSVSSILMVGGFSESKMLQHAVRSNFPNVKVIIPQEAGLVVLKGAVVFGHSPSSIAQRVCKYTYGIAKCIPFENGKHDIGKRSNYDGVPYCNDIFDKYVEIGQSIALNETTKEISYIPATEAQTSIEFSIYASTQKSPMYVTDEGCMKLGHVITDNIDKNVPKNQRTVFVCMTFGGTEIEATAREERTGRSTKAKVSFLG</sequence>
<dbReference type="EMBL" id="JAEAOA010000318">
    <property type="protein sequence ID" value="KAK3578319.1"/>
    <property type="molecule type" value="Genomic_DNA"/>
</dbReference>
<dbReference type="Proteomes" id="UP001195483">
    <property type="component" value="Unassembled WGS sequence"/>
</dbReference>
<accession>A0AAE0RRN7</accession>
<evidence type="ECO:0000313" key="4">
    <source>
        <dbReference type="EMBL" id="KAK3578319.1"/>
    </source>
</evidence>
<reference evidence="4" key="1">
    <citation type="journal article" date="2021" name="Genome Biol. Evol.">
        <title>A High-Quality Reference Genome for a Parasitic Bivalve with Doubly Uniparental Inheritance (Bivalvia: Unionida).</title>
        <authorList>
            <person name="Smith C.H."/>
        </authorList>
    </citation>
    <scope>NUCLEOTIDE SEQUENCE</scope>
    <source>
        <strain evidence="4">CHS0354</strain>
    </source>
</reference>
<keyword evidence="5" id="KW-1185">Reference proteome</keyword>
<dbReference type="Gene3D" id="3.30.420.40">
    <property type="match status" value="2"/>
</dbReference>
<protein>
    <submittedName>
        <fullName evidence="4">Uncharacterized protein</fullName>
    </submittedName>
</protein>
<dbReference type="GO" id="GO:0140662">
    <property type="term" value="F:ATP-dependent protein folding chaperone"/>
    <property type="evidence" value="ECO:0007669"/>
    <property type="project" value="InterPro"/>
</dbReference>
<evidence type="ECO:0000256" key="3">
    <source>
        <dbReference type="ARBA" id="ARBA00022840"/>
    </source>
</evidence>
<dbReference type="GO" id="GO:0005524">
    <property type="term" value="F:ATP binding"/>
    <property type="evidence" value="ECO:0007669"/>
    <property type="project" value="UniProtKB-KW"/>
</dbReference>
<evidence type="ECO:0000313" key="5">
    <source>
        <dbReference type="Proteomes" id="UP001195483"/>
    </source>
</evidence>
<organism evidence="4 5">
    <name type="scientific">Potamilus streckersoni</name>
    <dbReference type="NCBI Taxonomy" id="2493646"/>
    <lineage>
        <taxon>Eukaryota</taxon>
        <taxon>Metazoa</taxon>
        <taxon>Spiralia</taxon>
        <taxon>Lophotrochozoa</taxon>
        <taxon>Mollusca</taxon>
        <taxon>Bivalvia</taxon>
        <taxon>Autobranchia</taxon>
        <taxon>Heteroconchia</taxon>
        <taxon>Palaeoheterodonta</taxon>
        <taxon>Unionida</taxon>
        <taxon>Unionoidea</taxon>
        <taxon>Unionidae</taxon>
        <taxon>Ambleminae</taxon>
        <taxon>Lampsilini</taxon>
        <taxon>Potamilus</taxon>
    </lineage>
</organism>
<dbReference type="CDD" id="cd10229">
    <property type="entry name" value="ASKHA_NBD_HSP70_HSPA12"/>
    <property type="match status" value="1"/>
</dbReference>
<dbReference type="InterPro" id="IPR043129">
    <property type="entry name" value="ATPase_NBD"/>
</dbReference>
<proteinExistence type="inferred from homology"/>
<dbReference type="AlphaFoldDB" id="A0AAE0RRN7"/>
<dbReference type="PANTHER" id="PTHR14187:SF46">
    <property type="entry name" value="HEAT SHOCK 70 KDA PROTEIN 12A"/>
    <property type="match status" value="1"/>
</dbReference>
<dbReference type="Pfam" id="PF00012">
    <property type="entry name" value="HSP70"/>
    <property type="match status" value="1"/>
</dbReference>
<evidence type="ECO:0000256" key="2">
    <source>
        <dbReference type="ARBA" id="ARBA00022741"/>
    </source>
</evidence>
<dbReference type="PANTHER" id="PTHR14187">
    <property type="entry name" value="ALPHA KINASE/ELONGATION FACTOR 2 KINASE"/>
    <property type="match status" value="1"/>
</dbReference>
<reference evidence="4" key="2">
    <citation type="journal article" date="2021" name="Genome Biol. Evol.">
        <title>Developing a high-quality reference genome for a parasitic bivalve with doubly uniparental inheritance (Bivalvia: Unionida).</title>
        <authorList>
            <person name="Smith C.H."/>
        </authorList>
    </citation>
    <scope>NUCLEOTIDE SEQUENCE</scope>
    <source>
        <strain evidence="4">CHS0354</strain>
        <tissue evidence="4">Mantle</tissue>
    </source>
</reference>
<dbReference type="SUPFAM" id="SSF53067">
    <property type="entry name" value="Actin-like ATPase domain"/>
    <property type="match status" value="2"/>
</dbReference>
<name>A0AAE0RRN7_9BIVA</name>
<comment type="similarity">
    <text evidence="1">Belongs to the heat shock protein 70 family.</text>
</comment>
<evidence type="ECO:0000256" key="1">
    <source>
        <dbReference type="ARBA" id="ARBA00007381"/>
    </source>
</evidence>
<keyword evidence="3" id="KW-0067">ATP-binding</keyword>
<comment type="caution">
    <text evidence="4">The sequence shown here is derived from an EMBL/GenBank/DDBJ whole genome shotgun (WGS) entry which is preliminary data.</text>
</comment>
<keyword evidence="2" id="KW-0547">Nucleotide-binding</keyword>
<dbReference type="InterPro" id="IPR013126">
    <property type="entry name" value="Hsp_70_fam"/>
</dbReference>
<reference evidence="4" key="3">
    <citation type="submission" date="2023-05" db="EMBL/GenBank/DDBJ databases">
        <authorList>
            <person name="Smith C.H."/>
        </authorList>
    </citation>
    <scope>NUCLEOTIDE SEQUENCE</scope>
    <source>
        <strain evidence="4">CHS0354</strain>
        <tissue evidence="4">Mantle</tissue>
    </source>
</reference>
<gene>
    <name evidence="4" type="ORF">CHS0354_004229</name>
</gene>